<gene>
    <name evidence="1" type="ORF">C7389_11253</name>
</gene>
<organism evidence="1 2">
    <name type="scientific">Azoarcus indigens</name>
    <dbReference type="NCBI Taxonomy" id="29545"/>
    <lineage>
        <taxon>Bacteria</taxon>
        <taxon>Pseudomonadati</taxon>
        <taxon>Pseudomonadota</taxon>
        <taxon>Betaproteobacteria</taxon>
        <taxon>Rhodocyclales</taxon>
        <taxon>Zoogloeaceae</taxon>
        <taxon>Azoarcus</taxon>
    </lineage>
</organism>
<dbReference type="PANTHER" id="PTHR14136">
    <property type="entry name" value="BTB_POZ DOMAIN-CONTAINING PROTEIN KCTD9"/>
    <property type="match status" value="1"/>
</dbReference>
<protein>
    <submittedName>
        <fullName evidence="1">Pentapeptide repeat protein</fullName>
    </submittedName>
</protein>
<evidence type="ECO:0000313" key="1">
    <source>
        <dbReference type="EMBL" id="TDN49202.1"/>
    </source>
</evidence>
<dbReference type="InterPro" id="IPR001646">
    <property type="entry name" value="5peptide_repeat"/>
</dbReference>
<dbReference type="OrthoDB" id="8690246at2"/>
<proteinExistence type="predicted"/>
<dbReference type="Pfam" id="PF00805">
    <property type="entry name" value="Pentapeptide"/>
    <property type="match status" value="2"/>
</dbReference>
<reference evidence="1 2" key="1">
    <citation type="submission" date="2019-03" db="EMBL/GenBank/DDBJ databases">
        <title>Genomic Encyclopedia of Type Strains, Phase IV (KMG-IV): sequencing the most valuable type-strain genomes for metagenomic binning, comparative biology and taxonomic classification.</title>
        <authorList>
            <person name="Goeker M."/>
        </authorList>
    </citation>
    <scope>NUCLEOTIDE SEQUENCE [LARGE SCALE GENOMIC DNA]</scope>
    <source>
        <strain evidence="1 2">DSM 12121</strain>
    </source>
</reference>
<evidence type="ECO:0000313" key="2">
    <source>
        <dbReference type="Proteomes" id="UP000295129"/>
    </source>
</evidence>
<comment type="caution">
    <text evidence="1">The sequence shown here is derived from an EMBL/GenBank/DDBJ whole genome shotgun (WGS) entry which is preliminary data.</text>
</comment>
<keyword evidence="2" id="KW-1185">Reference proteome</keyword>
<dbReference type="EMBL" id="SNVV01000012">
    <property type="protein sequence ID" value="TDN49202.1"/>
    <property type="molecule type" value="Genomic_DNA"/>
</dbReference>
<dbReference type="PANTHER" id="PTHR14136:SF17">
    <property type="entry name" value="BTB_POZ DOMAIN-CONTAINING PROTEIN KCTD9"/>
    <property type="match status" value="1"/>
</dbReference>
<dbReference type="RefSeq" id="WP_133592660.1">
    <property type="nucleotide sequence ID" value="NZ_SNVV01000012.1"/>
</dbReference>
<dbReference type="Proteomes" id="UP000295129">
    <property type="component" value="Unassembled WGS sequence"/>
</dbReference>
<dbReference type="Gene3D" id="2.160.20.80">
    <property type="entry name" value="E3 ubiquitin-protein ligase SopA"/>
    <property type="match status" value="1"/>
</dbReference>
<sequence>MEEQAAASPQKYQIKNRWTGAVMFECGLSAEVAAGAEGLKIGFAIKAALKVGANLGDAYLRGAYLRGADLGGAYLGGANLGGAYLRGANLGGANLGDADLGGAYLRGANLGGANLGDANLGDADLGGANLCGANLCGANLCGANLGDAYLRGANLGGAQVDDGSLLSGSRPIIQIGPIGSESRYLIAYITASGLRLRAGCFFGDRSAFEAKLAERHGDNEHAREYRAALAFIDAHAEIWPAVAKIEAESAETEA</sequence>
<dbReference type="InterPro" id="IPR051082">
    <property type="entry name" value="Pentapeptide-BTB/POZ_domain"/>
</dbReference>
<dbReference type="SUPFAM" id="SSF141571">
    <property type="entry name" value="Pentapeptide repeat-like"/>
    <property type="match status" value="1"/>
</dbReference>
<accession>A0A4V3BM47</accession>
<dbReference type="AlphaFoldDB" id="A0A4V3BM47"/>
<name>A0A4V3BM47_9RHOO</name>